<dbReference type="PANTHER" id="PTHR38455">
    <property type="entry name" value="HYPOTHETICAL CYTOSOLIC PROTEIN"/>
    <property type="match status" value="1"/>
</dbReference>
<dbReference type="Proteomes" id="UP000824132">
    <property type="component" value="Unassembled WGS sequence"/>
</dbReference>
<dbReference type="AlphaFoldDB" id="A0A9D2CZI2"/>
<dbReference type="Pfam" id="PF06107">
    <property type="entry name" value="DUF951"/>
    <property type="match status" value="1"/>
</dbReference>
<proteinExistence type="predicted"/>
<dbReference type="InterPro" id="IPR009296">
    <property type="entry name" value="DUF951"/>
</dbReference>
<protein>
    <submittedName>
        <fullName evidence="1">DUF951 domain-containing protein</fullName>
    </submittedName>
</protein>
<dbReference type="PIRSF" id="PIRSF037263">
    <property type="entry name" value="DUF951_bac"/>
    <property type="match status" value="1"/>
</dbReference>
<gene>
    <name evidence="1" type="ORF">H9727_05480</name>
</gene>
<name>A0A9D2CZI2_9FIRM</name>
<evidence type="ECO:0000313" key="2">
    <source>
        <dbReference type="Proteomes" id="UP000824132"/>
    </source>
</evidence>
<dbReference type="PANTHER" id="PTHR38455:SF1">
    <property type="entry name" value="DUF951 DOMAIN-CONTAINING PROTEIN"/>
    <property type="match status" value="1"/>
</dbReference>
<evidence type="ECO:0000313" key="1">
    <source>
        <dbReference type="EMBL" id="HIZ03719.1"/>
    </source>
</evidence>
<reference evidence="1" key="2">
    <citation type="submission" date="2021-04" db="EMBL/GenBank/DDBJ databases">
        <authorList>
            <person name="Gilroy R."/>
        </authorList>
    </citation>
    <scope>NUCLEOTIDE SEQUENCE</scope>
    <source>
        <strain evidence="1">CHK187-5294</strain>
    </source>
</reference>
<sequence length="57" mass="6406">MVYSLGDKVTTKKKHPCGGDVWTIVRLGADVKIRCDKCGRVVMLSPDSFRKSIKQPR</sequence>
<accession>A0A9D2CZI2</accession>
<dbReference type="EMBL" id="DXCL01000028">
    <property type="protein sequence ID" value="HIZ03719.1"/>
    <property type="molecule type" value="Genomic_DNA"/>
</dbReference>
<reference evidence="1" key="1">
    <citation type="journal article" date="2021" name="PeerJ">
        <title>Extensive microbial diversity within the chicken gut microbiome revealed by metagenomics and culture.</title>
        <authorList>
            <person name="Gilroy R."/>
            <person name="Ravi A."/>
            <person name="Getino M."/>
            <person name="Pursley I."/>
            <person name="Horton D.L."/>
            <person name="Alikhan N.F."/>
            <person name="Baker D."/>
            <person name="Gharbi K."/>
            <person name="Hall N."/>
            <person name="Watson M."/>
            <person name="Adriaenssens E.M."/>
            <person name="Foster-Nyarko E."/>
            <person name="Jarju S."/>
            <person name="Secka A."/>
            <person name="Antonio M."/>
            <person name="Oren A."/>
            <person name="Chaudhuri R.R."/>
            <person name="La Ragione R."/>
            <person name="Hildebrand F."/>
            <person name="Pallen M.J."/>
        </authorList>
    </citation>
    <scope>NUCLEOTIDE SEQUENCE</scope>
    <source>
        <strain evidence="1">CHK187-5294</strain>
    </source>
</reference>
<comment type="caution">
    <text evidence="1">The sequence shown here is derived from an EMBL/GenBank/DDBJ whole genome shotgun (WGS) entry which is preliminary data.</text>
</comment>
<organism evidence="1 2">
    <name type="scientific">Candidatus Borkfalkia avistercoris</name>
    <dbReference type="NCBI Taxonomy" id="2838504"/>
    <lineage>
        <taxon>Bacteria</taxon>
        <taxon>Bacillati</taxon>
        <taxon>Bacillota</taxon>
        <taxon>Clostridia</taxon>
        <taxon>Christensenellales</taxon>
        <taxon>Christensenellaceae</taxon>
        <taxon>Candidatus Borkfalkia</taxon>
    </lineage>
</organism>